<feature type="domain" description="Response regulatory" evidence="2">
    <location>
        <begin position="5"/>
        <end position="117"/>
    </location>
</feature>
<dbReference type="SUPFAM" id="SSF52172">
    <property type="entry name" value="CheY-like"/>
    <property type="match status" value="1"/>
</dbReference>
<dbReference type="GO" id="GO:0000156">
    <property type="term" value="F:phosphorelay response regulator activity"/>
    <property type="evidence" value="ECO:0007669"/>
    <property type="project" value="InterPro"/>
</dbReference>
<dbReference type="Pfam" id="PF00072">
    <property type="entry name" value="Response_reg"/>
    <property type="match status" value="1"/>
</dbReference>
<dbReference type="GO" id="GO:0003677">
    <property type="term" value="F:DNA binding"/>
    <property type="evidence" value="ECO:0007669"/>
    <property type="project" value="InterPro"/>
</dbReference>
<dbReference type="PROSITE" id="PS50110">
    <property type="entry name" value="RESPONSE_REGULATORY"/>
    <property type="match status" value="1"/>
</dbReference>
<accession>A0A941E3U7</accession>
<dbReference type="PANTHER" id="PTHR37299:SF1">
    <property type="entry name" value="STAGE 0 SPORULATION PROTEIN A HOMOLOG"/>
    <property type="match status" value="1"/>
</dbReference>
<dbReference type="PANTHER" id="PTHR37299">
    <property type="entry name" value="TRANSCRIPTIONAL REGULATOR-RELATED"/>
    <property type="match status" value="1"/>
</dbReference>
<evidence type="ECO:0000313" key="4">
    <source>
        <dbReference type="EMBL" id="MBR7800607.1"/>
    </source>
</evidence>
<dbReference type="InterPro" id="IPR011006">
    <property type="entry name" value="CheY-like_superfamily"/>
</dbReference>
<sequence length="281" mass="32794">MNKITAMLVDDEAPMRAHLRRQLQKIWPDLMIVSEAANSFIAFDEAQRYEPNIIFLDIRMPGKNGLEAAMQLAEKALIVFVTAYDEYAIQAFEQGALDYLLKPIDTDRLQKTCLRLQQRIQEKKYSIPSSSSPTHSNAASKISLPNQSEKNDLESEHIKQVLQHLIQHQTSRKDYLRWIQASVGNSLRMISTKEILYFKSDEKYTLVQTEHAEYLIRKTLKELEDELDPREFWRIHRSSLVRVSAIAEITRDIRGRHLLGLKNYSEKLEVSRNHTHLFQQM</sequence>
<dbReference type="Proteomes" id="UP000678545">
    <property type="component" value="Unassembled WGS sequence"/>
</dbReference>
<keyword evidence="1" id="KW-0597">Phosphoprotein</keyword>
<feature type="modified residue" description="4-aspartylphosphate" evidence="1">
    <location>
        <position position="57"/>
    </location>
</feature>
<dbReference type="AlphaFoldDB" id="A0A941E3U7"/>
<keyword evidence="5" id="KW-1185">Reference proteome</keyword>
<name>A0A941E3U7_9BURK</name>
<dbReference type="InterPro" id="IPR046947">
    <property type="entry name" value="LytR-like"/>
</dbReference>
<evidence type="ECO:0000259" key="3">
    <source>
        <dbReference type="PROSITE" id="PS50930"/>
    </source>
</evidence>
<dbReference type="PROSITE" id="PS50930">
    <property type="entry name" value="HTH_LYTTR"/>
    <property type="match status" value="1"/>
</dbReference>
<feature type="domain" description="HTH LytTR-type" evidence="3">
    <location>
        <begin position="179"/>
        <end position="281"/>
    </location>
</feature>
<dbReference type="Gene3D" id="3.40.50.2300">
    <property type="match status" value="1"/>
</dbReference>
<dbReference type="InterPro" id="IPR001789">
    <property type="entry name" value="Sig_transdc_resp-reg_receiver"/>
</dbReference>
<dbReference type="RefSeq" id="WP_212675727.1">
    <property type="nucleotide sequence ID" value="NZ_JAGSPJ010000004.1"/>
</dbReference>
<dbReference type="Pfam" id="PF04397">
    <property type="entry name" value="LytTR"/>
    <property type="match status" value="1"/>
</dbReference>
<dbReference type="Gene3D" id="2.40.50.1020">
    <property type="entry name" value="LytTr DNA-binding domain"/>
    <property type="match status" value="1"/>
</dbReference>
<gene>
    <name evidence="4" type="ORF">KDM90_11420</name>
</gene>
<dbReference type="InterPro" id="IPR007492">
    <property type="entry name" value="LytTR_DNA-bd_dom"/>
</dbReference>
<dbReference type="SMART" id="SM00850">
    <property type="entry name" value="LytTR"/>
    <property type="match status" value="1"/>
</dbReference>
<dbReference type="EMBL" id="JAGSPJ010000004">
    <property type="protein sequence ID" value="MBR7800607.1"/>
    <property type="molecule type" value="Genomic_DNA"/>
</dbReference>
<evidence type="ECO:0000256" key="1">
    <source>
        <dbReference type="PROSITE-ProRule" id="PRU00169"/>
    </source>
</evidence>
<comment type="caution">
    <text evidence="4">The sequence shown here is derived from an EMBL/GenBank/DDBJ whole genome shotgun (WGS) entry which is preliminary data.</text>
</comment>
<evidence type="ECO:0000259" key="2">
    <source>
        <dbReference type="PROSITE" id="PS50110"/>
    </source>
</evidence>
<proteinExistence type="predicted"/>
<reference evidence="4" key="1">
    <citation type="submission" date="2021-04" db="EMBL/GenBank/DDBJ databases">
        <title>novel species isolated from subtropical streams in China.</title>
        <authorList>
            <person name="Lu H."/>
        </authorList>
    </citation>
    <scope>NUCLEOTIDE SEQUENCE</scope>
    <source>
        <strain evidence="4">FT137W</strain>
    </source>
</reference>
<organism evidence="4 5">
    <name type="scientific">Undibacterium fentianense</name>
    <dbReference type="NCBI Taxonomy" id="2828728"/>
    <lineage>
        <taxon>Bacteria</taxon>
        <taxon>Pseudomonadati</taxon>
        <taxon>Pseudomonadota</taxon>
        <taxon>Betaproteobacteria</taxon>
        <taxon>Burkholderiales</taxon>
        <taxon>Oxalobacteraceae</taxon>
        <taxon>Undibacterium</taxon>
    </lineage>
</organism>
<protein>
    <submittedName>
        <fullName evidence="4">Response regulator transcription factor</fullName>
    </submittedName>
</protein>
<evidence type="ECO:0000313" key="5">
    <source>
        <dbReference type="Proteomes" id="UP000678545"/>
    </source>
</evidence>
<dbReference type="SMART" id="SM00448">
    <property type="entry name" value="REC"/>
    <property type="match status" value="1"/>
</dbReference>